<evidence type="ECO:0000256" key="1">
    <source>
        <dbReference type="SAM" id="Phobius"/>
    </source>
</evidence>
<feature type="transmembrane region" description="Helical" evidence="1">
    <location>
        <begin position="125"/>
        <end position="146"/>
    </location>
</feature>
<keyword evidence="1" id="KW-0812">Transmembrane</keyword>
<comment type="caution">
    <text evidence="2">The sequence shown here is derived from an EMBL/GenBank/DDBJ whole genome shotgun (WGS) entry which is preliminary data.</text>
</comment>
<accession>A0A165J5U5</accession>
<proteinExistence type="predicted"/>
<feature type="transmembrane region" description="Helical" evidence="1">
    <location>
        <begin position="12"/>
        <end position="30"/>
    </location>
</feature>
<evidence type="ECO:0000313" key="2">
    <source>
        <dbReference type="EMBL" id="KZE45398.1"/>
    </source>
</evidence>
<protein>
    <recommendedName>
        <fullName evidence="4">Rod shape-determining protein MreD</fullName>
    </recommendedName>
</protein>
<reference evidence="3" key="1">
    <citation type="submission" date="2016-01" db="EMBL/GenBank/DDBJ databases">
        <title>Whole genome sequencing of Bhargavaea cecembensis T14.</title>
        <authorList>
            <person name="Hong K.W."/>
        </authorList>
    </citation>
    <scope>NUCLEOTIDE SEQUENCE [LARGE SCALE GENOMIC DNA]</scope>
    <source>
        <strain evidence="3">M19</strain>
    </source>
</reference>
<keyword evidence="1" id="KW-0472">Membrane</keyword>
<feature type="transmembrane region" description="Helical" evidence="1">
    <location>
        <begin position="73"/>
        <end position="92"/>
    </location>
</feature>
<feature type="transmembrane region" description="Helical" evidence="1">
    <location>
        <begin position="99"/>
        <end position="119"/>
    </location>
</feature>
<organism evidence="2 3">
    <name type="scientific">Rossellomorea marisflavi</name>
    <dbReference type="NCBI Taxonomy" id="189381"/>
    <lineage>
        <taxon>Bacteria</taxon>
        <taxon>Bacillati</taxon>
        <taxon>Bacillota</taxon>
        <taxon>Bacilli</taxon>
        <taxon>Bacillales</taxon>
        <taxon>Bacillaceae</taxon>
        <taxon>Rossellomorea</taxon>
    </lineage>
</organism>
<keyword evidence="1" id="KW-1133">Transmembrane helix</keyword>
<sequence>MEGLRMNKHAVFIFFLLLAIPAGLMDIPILGVQLTMISLPPLLAASFIGTYRGILVAAVGAVSLLIMDGHGTSSLTEIAFLLIAVWLFGVIFSRWRAEAAAIVFFFVYGLLCPLIIQIIGYSPHFVTFCLSAILSLTIAHFVYGFFKGKS</sequence>
<dbReference type="RefSeq" id="WP_063191591.1">
    <property type="nucleotide sequence ID" value="NZ_LQQY01000034.1"/>
</dbReference>
<dbReference type="EMBL" id="LQQY01000034">
    <property type="protein sequence ID" value="KZE45398.1"/>
    <property type="molecule type" value="Genomic_DNA"/>
</dbReference>
<name>A0A165J5U5_9BACI</name>
<dbReference type="Proteomes" id="UP000076510">
    <property type="component" value="Unassembled WGS sequence"/>
</dbReference>
<evidence type="ECO:0000313" key="3">
    <source>
        <dbReference type="Proteomes" id="UP000076510"/>
    </source>
</evidence>
<feature type="transmembrane region" description="Helical" evidence="1">
    <location>
        <begin position="42"/>
        <end position="67"/>
    </location>
</feature>
<dbReference type="AlphaFoldDB" id="A0A165J5U5"/>
<evidence type="ECO:0008006" key="4">
    <source>
        <dbReference type="Google" id="ProtNLM"/>
    </source>
</evidence>
<gene>
    <name evidence="2" type="ORF">AV649_04180</name>
</gene>